<dbReference type="InterPro" id="IPR035433">
    <property type="entry name" value="NFU1-like"/>
</dbReference>
<dbReference type="InterPro" id="IPR014824">
    <property type="entry name" value="Nfu/NifU_N"/>
</dbReference>
<comment type="similarity">
    <text evidence="1">Belongs to the NifU family.</text>
</comment>
<evidence type="ECO:0000256" key="1">
    <source>
        <dbReference type="ARBA" id="ARBA00006420"/>
    </source>
</evidence>
<organism evidence="3 4">
    <name type="scientific">Shiella aurantiaca</name>
    <dbReference type="NCBI Taxonomy" id="3058365"/>
    <lineage>
        <taxon>Bacteria</taxon>
        <taxon>Pseudomonadati</taxon>
        <taxon>Bacteroidota</taxon>
        <taxon>Cytophagia</taxon>
        <taxon>Cytophagales</taxon>
        <taxon>Shiellaceae</taxon>
        <taxon>Shiella</taxon>
    </lineage>
</organism>
<dbReference type="InterPro" id="IPR036498">
    <property type="entry name" value="Nfu/NifU_N_sf"/>
</dbReference>
<gene>
    <name evidence="3" type="ORF">QWY31_11040</name>
</gene>
<dbReference type="Pfam" id="PF08712">
    <property type="entry name" value="Nfu_N"/>
    <property type="match status" value="1"/>
</dbReference>
<dbReference type="PANTHER" id="PTHR11178:SF1">
    <property type="entry name" value="NFU1 IRON-SULFUR CLUSTER SCAFFOLD HOMOLOG, MITOCHONDRIAL"/>
    <property type="match status" value="1"/>
</dbReference>
<dbReference type="PANTHER" id="PTHR11178">
    <property type="entry name" value="IRON-SULFUR CLUSTER SCAFFOLD PROTEIN NFU-RELATED"/>
    <property type="match status" value="1"/>
</dbReference>
<dbReference type="InterPro" id="IPR034904">
    <property type="entry name" value="FSCA_dom_sf"/>
</dbReference>
<protein>
    <submittedName>
        <fullName evidence="3">NifU family protein</fullName>
    </submittedName>
</protein>
<accession>A0ABT8F6P3</accession>
<dbReference type="Gene3D" id="3.30.300.130">
    <property type="entry name" value="Fe-S cluster assembly (FSCA)"/>
    <property type="match status" value="1"/>
</dbReference>
<dbReference type="SUPFAM" id="SSF117916">
    <property type="entry name" value="Fe-S cluster assembly (FSCA) domain-like"/>
    <property type="match status" value="1"/>
</dbReference>
<evidence type="ECO:0000259" key="2">
    <source>
        <dbReference type="SMART" id="SM00932"/>
    </source>
</evidence>
<dbReference type="PIRSF" id="PIRSF036773">
    <property type="entry name" value="HIRIP5"/>
    <property type="match status" value="1"/>
</dbReference>
<proteinExistence type="inferred from homology"/>
<name>A0ABT8F6P3_9BACT</name>
<dbReference type="Pfam" id="PF01106">
    <property type="entry name" value="NifU"/>
    <property type="match status" value="1"/>
</dbReference>
<dbReference type="SMART" id="SM00932">
    <property type="entry name" value="Nfu_N"/>
    <property type="match status" value="1"/>
</dbReference>
<dbReference type="Proteomes" id="UP001168552">
    <property type="component" value="Unassembled WGS sequence"/>
</dbReference>
<keyword evidence="4" id="KW-1185">Reference proteome</keyword>
<evidence type="ECO:0000313" key="3">
    <source>
        <dbReference type="EMBL" id="MDN4166040.1"/>
    </source>
</evidence>
<dbReference type="RefSeq" id="WP_320004575.1">
    <property type="nucleotide sequence ID" value="NZ_JAUHJS010000005.1"/>
</dbReference>
<reference evidence="3" key="1">
    <citation type="submission" date="2023-06" db="EMBL/GenBank/DDBJ databases">
        <title>Cytophagales bacterium Strain LB-30, isolated from soil.</title>
        <authorList>
            <person name="Liu B."/>
        </authorList>
    </citation>
    <scope>NUCLEOTIDE SEQUENCE</scope>
    <source>
        <strain evidence="3">LB-30</strain>
    </source>
</reference>
<comment type="caution">
    <text evidence="3">The sequence shown here is derived from an EMBL/GenBank/DDBJ whole genome shotgun (WGS) entry which is preliminary data.</text>
</comment>
<dbReference type="EMBL" id="JAUHJS010000005">
    <property type="protein sequence ID" value="MDN4166040.1"/>
    <property type="molecule type" value="Genomic_DNA"/>
</dbReference>
<feature type="domain" description="Scaffold protein Nfu/NifU N-terminal" evidence="2">
    <location>
        <begin position="9"/>
        <end position="96"/>
    </location>
</feature>
<sequence>MENKKVVTIYMEANPNPNSLKFVFNFMLMPEGESLDYPDSAAAADSPLAQELFKLPYVGRVFFMSNFITITKNTEQDWLEIREEIKEFLKGYFEKGGIIAHPKALEKPAVSENETEVVGKIKNILDEYIRPAVEQDGGAIQFHSFDEGKVKVLLQGSCSGCPSSTITLKAGIENLLKRMVPEVQEVVAEGV</sequence>
<dbReference type="InterPro" id="IPR001075">
    <property type="entry name" value="NIF_FeS_clus_asmbl_NifU_C"/>
</dbReference>
<dbReference type="Gene3D" id="3.30.1370.70">
    <property type="entry name" value="Scaffold protein Nfu/NifU, N-terminal domain"/>
    <property type="match status" value="1"/>
</dbReference>
<evidence type="ECO:0000313" key="4">
    <source>
        <dbReference type="Proteomes" id="UP001168552"/>
    </source>
</evidence>
<dbReference type="SUPFAM" id="SSF110836">
    <property type="entry name" value="Hypothetical protein SAV1430"/>
    <property type="match status" value="1"/>
</dbReference>